<feature type="transmembrane region" description="Helical" evidence="1">
    <location>
        <begin position="55"/>
        <end position="72"/>
    </location>
</feature>
<name>A0ABP0EIH1_9ASCO</name>
<feature type="transmembrane region" description="Helical" evidence="1">
    <location>
        <begin position="79"/>
        <end position="97"/>
    </location>
</feature>
<dbReference type="Proteomes" id="UP001497600">
    <property type="component" value="Chromosome G"/>
</dbReference>
<sequence length="152" mass="16915">MNPLFSFNRKTFKVKRAWVKLAKIKFTLRERISTYQIHISEAICSPAKNLVSTSQFLFATIILISPIIVPIIPMIGIPSILMSIMVAFSLGTFFLIATFLVPIVLLLLIGFAIFALVGSIILSFISTPKYEYVSLLETGLDLSQENASIQSE</sequence>
<proteinExistence type="predicted"/>
<dbReference type="EMBL" id="OZ004259">
    <property type="protein sequence ID" value="CAK7919102.1"/>
    <property type="molecule type" value="Genomic_DNA"/>
</dbReference>
<evidence type="ECO:0000313" key="3">
    <source>
        <dbReference type="Proteomes" id="UP001497600"/>
    </source>
</evidence>
<protein>
    <recommendedName>
        <fullName evidence="4">Outer spore wall protein 5</fullName>
    </recommendedName>
</protein>
<gene>
    <name evidence="2" type="ORF">CAAN4_G16325</name>
</gene>
<keyword evidence="1" id="KW-0812">Transmembrane</keyword>
<keyword evidence="3" id="KW-1185">Reference proteome</keyword>
<reference evidence="2 3" key="1">
    <citation type="submission" date="2024-01" db="EMBL/GenBank/DDBJ databases">
        <authorList>
            <consortium name="Genoscope - CEA"/>
            <person name="William W."/>
        </authorList>
    </citation>
    <scope>NUCLEOTIDE SEQUENCE [LARGE SCALE GENOMIC DNA]</scope>
    <source>
        <strain evidence="2 3">29B2s-10</strain>
    </source>
</reference>
<evidence type="ECO:0000256" key="1">
    <source>
        <dbReference type="SAM" id="Phobius"/>
    </source>
</evidence>
<evidence type="ECO:0000313" key="2">
    <source>
        <dbReference type="EMBL" id="CAK7919102.1"/>
    </source>
</evidence>
<keyword evidence="1" id="KW-0472">Membrane</keyword>
<organism evidence="2 3">
    <name type="scientific">[Candida] anglica</name>
    <dbReference type="NCBI Taxonomy" id="148631"/>
    <lineage>
        <taxon>Eukaryota</taxon>
        <taxon>Fungi</taxon>
        <taxon>Dikarya</taxon>
        <taxon>Ascomycota</taxon>
        <taxon>Saccharomycotina</taxon>
        <taxon>Pichiomycetes</taxon>
        <taxon>Debaryomycetaceae</taxon>
        <taxon>Kurtzmaniella</taxon>
    </lineage>
</organism>
<feature type="transmembrane region" description="Helical" evidence="1">
    <location>
        <begin position="103"/>
        <end position="125"/>
    </location>
</feature>
<evidence type="ECO:0008006" key="4">
    <source>
        <dbReference type="Google" id="ProtNLM"/>
    </source>
</evidence>
<keyword evidence="1" id="KW-1133">Transmembrane helix</keyword>
<accession>A0ABP0EIH1</accession>